<dbReference type="Pfam" id="PF04304">
    <property type="entry name" value="DUF454"/>
    <property type="match status" value="1"/>
</dbReference>
<dbReference type="Proteomes" id="UP000295361">
    <property type="component" value="Unassembled WGS sequence"/>
</dbReference>
<dbReference type="RefSeq" id="WP_133701091.1">
    <property type="nucleotide sequence ID" value="NZ_SNXS01000003.1"/>
</dbReference>
<dbReference type="GO" id="GO:0005886">
    <property type="term" value="C:plasma membrane"/>
    <property type="evidence" value="ECO:0007669"/>
    <property type="project" value="TreeGrafter"/>
</dbReference>
<protein>
    <recommendedName>
        <fullName evidence="4">Inner membrane protein</fullName>
    </recommendedName>
</protein>
<evidence type="ECO:0000256" key="1">
    <source>
        <dbReference type="SAM" id="Phobius"/>
    </source>
</evidence>
<evidence type="ECO:0008006" key="4">
    <source>
        <dbReference type="Google" id="ProtNLM"/>
    </source>
</evidence>
<dbReference type="OrthoDB" id="9816293at2"/>
<proteinExistence type="predicted"/>
<reference evidence="2 3" key="1">
    <citation type="submission" date="2019-03" db="EMBL/GenBank/DDBJ databases">
        <title>Genomic Encyclopedia of Type Strains, Phase IV (KMG-IV): sequencing the most valuable type-strain genomes for metagenomic binning, comparative biology and taxonomic classification.</title>
        <authorList>
            <person name="Goeker M."/>
        </authorList>
    </citation>
    <scope>NUCLEOTIDE SEQUENCE [LARGE SCALE GENOMIC DNA]</scope>
    <source>
        <strain evidence="2 3">DSM 16998</strain>
    </source>
</reference>
<dbReference type="InParanoid" id="A0A4V3CTF7"/>
<evidence type="ECO:0000313" key="3">
    <source>
        <dbReference type="Proteomes" id="UP000295361"/>
    </source>
</evidence>
<name>A0A4V3CTF7_9BURK</name>
<dbReference type="FunCoup" id="A0A4V3CTF7">
    <property type="interactions" value="69"/>
</dbReference>
<dbReference type="InterPro" id="IPR007401">
    <property type="entry name" value="DUF454"/>
</dbReference>
<dbReference type="PIRSF" id="PIRSF016789">
    <property type="entry name" value="DUF454"/>
    <property type="match status" value="1"/>
</dbReference>
<dbReference type="PANTHER" id="PTHR35813">
    <property type="entry name" value="INNER MEMBRANE PROTEIN YBAN"/>
    <property type="match status" value="1"/>
</dbReference>
<keyword evidence="1" id="KW-1133">Transmembrane helix</keyword>
<dbReference type="EMBL" id="SNXS01000003">
    <property type="protein sequence ID" value="TDP71307.1"/>
    <property type="molecule type" value="Genomic_DNA"/>
</dbReference>
<keyword evidence="3" id="KW-1185">Reference proteome</keyword>
<accession>A0A4V3CTF7</accession>
<evidence type="ECO:0000313" key="2">
    <source>
        <dbReference type="EMBL" id="TDP71307.1"/>
    </source>
</evidence>
<comment type="caution">
    <text evidence="2">The sequence shown here is derived from an EMBL/GenBank/DDBJ whole genome shotgun (WGS) entry which is preliminary data.</text>
</comment>
<organism evidence="2 3">
    <name type="scientific">Roseateles toxinivorans</name>
    <dbReference type="NCBI Taxonomy" id="270368"/>
    <lineage>
        <taxon>Bacteria</taxon>
        <taxon>Pseudomonadati</taxon>
        <taxon>Pseudomonadota</taxon>
        <taxon>Betaproteobacteria</taxon>
        <taxon>Burkholderiales</taxon>
        <taxon>Sphaerotilaceae</taxon>
        <taxon>Roseateles</taxon>
    </lineage>
</organism>
<dbReference type="PANTHER" id="PTHR35813:SF1">
    <property type="entry name" value="INNER MEMBRANE PROTEIN YBAN"/>
    <property type="match status" value="1"/>
</dbReference>
<feature type="transmembrane region" description="Helical" evidence="1">
    <location>
        <begin position="98"/>
        <end position="115"/>
    </location>
</feature>
<sequence>MAARKLLLKALGLACVVLGVIGAFLPLLPTTPFLLLAAWCFARAHPEWEQRLLSHPRYGPSLRAWRARGAVPLSAKRAATLLLLISAVGGWFTLPGPWHFLPMAIGLAVGIWLWTRPSA</sequence>
<keyword evidence="1" id="KW-0812">Transmembrane</keyword>
<dbReference type="AlphaFoldDB" id="A0A4V3CTF7"/>
<gene>
    <name evidence="2" type="ORF">DES47_103288</name>
</gene>
<keyword evidence="1" id="KW-0472">Membrane</keyword>
<feature type="transmembrane region" description="Helical" evidence="1">
    <location>
        <begin position="7"/>
        <end position="25"/>
    </location>
</feature>